<evidence type="ECO:0000256" key="5">
    <source>
        <dbReference type="ARBA" id="ARBA00022605"/>
    </source>
</evidence>
<comment type="pathway">
    <text evidence="1 9">Amino-acid biosynthesis; L-lysine biosynthesis via DAP pathway; DL-2,6-diaminopimelate from LL-2,6-diaminopimelate: step 1/1.</text>
</comment>
<feature type="site" description="Could be important to modulate the pK values of the two catalytic cysteine residues" evidence="9">
    <location>
        <position position="216"/>
    </location>
</feature>
<evidence type="ECO:0000256" key="9">
    <source>
        <dbReference type="HAMAP-Rule" id="MF_00197"/>
    </source>
</evidence>
<feature type="binding site" evidence="9">
    <location>
        <position position="160"/>
    </location>
    <ligand>
        <name>substrate</name>
    </ligand>
</feature>
<keyword evidence="7 9" id="KW-0413">Isomerase</keyword>
<dbReference type="InterPro" id="IPR018510">
    <property type="entry name" value="DAP_epimerase_AS"/>
</dbReference>
<sequence length="282" mass="30473">MSFTKMQGAGNDYIYVNCLDKNIENINETAKRLSDRHFGIGSDGLVLICPSDKADFKMEMYNSDGTRAEMCGNASRCVGKYVYDKGLTAKTSVTLETLAGIKTLDLNIKNGSVKSVCVNMGAPELSPVKIPVKSDLDKFISQPVIADGTEYRVTCVSMGNPHAVIFEDEKNGLDIDTFNIEKLGPLFENNPIFPNRTNTEFARILNGGTIKMRVWERGAGETLACGTGACAVLAAASLCGLAGDEADLLLLGGTLHIKWDKTDNNIYMTGPAEFVFDGTVTL</sequence>
<dbReference type="AlphaFoldDB" id="A0A9D1H3G9"/>
<evidence type="ECO:0000256" key="10">
    <source>
        <dbReference type="PROSITE-ProRule" id="PRU10125"/>
    </source>
</evidence>
<protein>
    <recommendedName>
        <fullName evidence="3 9">Diaminopimelate epimerase</fullName>
        <shortName evidence="9">DAP epimerase</shortName>
        <ecNumber evidence="3 9">5.1.1.7</ecNumber>
    </recommendedName>
    <alternativeName>
        <fullName evidence="9">PLP-independent amino acid racemase</fullName>
    </alternativeName>
</protein>
<dbReference type="PANTHER" id="PTHR31689">
    <property type="entry name" value="DIAMINOPIMELATE EPIMERASE, CHLOROPLASTIC"/>
    <property type="match status" value="1"/>
</dbReference>
<dbReference type="Proteomes" id="UP000824165">
    <property type="component" value="Unassembled WGS sequence"/>
</dbReference>
<dbReference type="Gene3D" id="3.10.310.10">
    <property type="entry name" value="Diaminopimelate Epimerase, Chain A, domain 1"/>
    <property type="match status" value="2"/>
</dbReference>
<feature type="active site" description="Proton acceptor" evidence="9">
    <location>
        <position position="225"/>
    </location>
</feature>
<evidence type="ECO:0000313" key="11">
    <source>
        <dbReference type="EMBL" id="HIT84814.1"/>
    </source>
</evidence>
<dbReference type="InterPro" id="IPR001653">
    <property type="entry name" value="DAP_epimerase_DapF"/>
</dbReference>
<dbReference type="GO" id="GO:0009089">
    <property type="term" value="P:lysine biosynthetic process via diaminopimelate"/>
    <property type="evidence" value="ECO:0007669"/>
    <property type="project" value="UniProtKB-UniRule"/>
</dbReference>
<feature type="active site" description="Proton donor" evidence="9">
    <location>
        <position position="71"/>
    </location>
</feature>
<organism evidence="11 12">
    <name type="scientific">Candidatus Ornithomonoglobus intestinigallinarum</name>
    <dbReference type="NCBI Taxonomy" id="2840894"/>
    <lineage>
        <taxon>Bacteria</taxon>
        <taxon>Bacillati</taxon>
        <taxon>Bacillota</taxon>
        <taxon>Clostridia</taxon>
        <taxon>Candidatus Ornithomonoglobus</taxon>
    </lineage>
</organism>
<dbReference type="GO" id="GO:0008837">
    <property type="term" value="F:diaminopimelate epimerase activity"/>
    <property type="evidence" value="ECO:0007669"/>
    <property type="project" value="UniProtKB-UniRule"/>
</dbReference>
<dbReference type="HAMAP" id="MF_00197">
    <property type="entry name" value="DAP_epimerase"/>
    <property type="match status" value="1"/>
</dbReference>
<keyword evidence="4 9" id="KW-0963">Cytoplasm</keyword>
<comment type="catalytic activity">
    <reaction evidence="8 9">
        <text>(2S,6S)-2,6-diaminopimelate = meso-2,6-diaminopimelate</text>
        <dbReference type="Rhea" id="RHEA:15393"/>
        <dbReference type="ChEBI" id="CHEBI:57609"/>
        <dbReference type="ChEBI" id="CHEBI:57791"/>
        <dbReference type="EC" id="5.1.1.7"/>
    </reaction>
</comment>
<comment type="subunit">
    <text evidence="9">Homodimer.</text>
</comment>
<evidence type="ECO:0000256" key="8">
    <source>
        <dbReference type="ARBA" id="ARBA00051712"/>
    </source>
</evidence>
<dbReference type="FunFam" id="3.10.310.10:FF:000001">
    <property type="entry name" value="Diaminopimelate epimerase"/>
    <property type="match status" value="1"/>
</dbReference>
<feature type="active site" evidence="10">
    <location>
        <position position="71"/>
    </location>
</feature>
<comment type="function">
    <text evidence="9">Catalyzes the stereoinversion of LL-2,6-diaminopimelate (L,L-DAP) to meso-diaminopimelate (meso-DAP), a precursor of L-lysine and an essential component of the bacterial peptidoglycan.</text>
</comment>
<feature type="binding site" evidence="9">
    <location>
        <begin position="72"/>
        <end position="73"/>
    </location>
    <ligand>
        <name>substrate</name>
    </ligand>
</feature>
<proteinExistence type="inferred from homology"/>
<evidence type="ECO:0000313" key="12">
    <source>
        <dbReference type="Proteomes" id="UP000824165"/>
    </source>
</evidence>
<dbReference type="EMBL" id="DVLU01000025">
    <property type="protein sequence ID" value="HIT84814.1"/>
    <property type="molecule type" value="Genomic_DNA"/>
</dbReference>
<feature type="binding site" evidence="9">
    <location>
        <position position="11"/>
    </location>
    <ligand>
        <name>substrate</name>
    </ligand>
</feature>
<evidence type="ECO:0000256" key="6">
    <source>
        <dbReference type="ARBA" id="ARBA00023154"/>
    </source>
</evidence>
<feature type="binding site" evidence="9">
    <location>
        <begin position="226"/>
        <end position="227"/>
    </location>
    <ligand>
        <name>substrate</name>
    </ligand>
</feature>
<reference evidence="11" key="1">
    <citation type="submission" date="2020-10" db="EMBL/GenBank/DDBJ databases">
        <authorList>
            <person name="Gilroy R."/>
        </authorList>
    </citation>
    <scope>NUCLEOTIDE SEQUENCE</scope>
    <source>
        <strain evidence="11">CHK181-108</strain>
    </source>
</reference>
<dbReference type="EC" id="5.1.1.7" evidence="3 9"/>
<evidence type="ECO:0000256" key="7">
    <source>
        <dbReference type="ARBA" id="ARBA00023235"/>
    </source>
</evidence>
<dbReference type="GO" id="GO:0005829">
    <property type="term" value="C:cytosol"/>
    <property type="evidence" value="ECO:0007669"/>
    <property type="project" value="TreeGrafter"/>
</dbReference>
<keyword evidence="5 9" id="KW-0028">Amino-acid biosynthesis</keyword>
<feature type="binding site" evidence="9">
    <location>
        <begin position="216"/>
        <end position="217"/>
    </location>
    <ligand>
        <name>substrate</name>
    </ligand>
</feature>
<feature type="binding site" evidence="9">
    <location>
        <position position="62"/>
    </location>
    <ligand>
        <name>substrate</name>
    </ligand>
</feature>
<evidence type="ECO:0000256" key="2">
    <source>
        <dbReference type="ARBA" id="ARBA00010219"/>
    </source>
</evidence>
<comment type="similarity">
    <text evidence="2 9">Belongs to the diaminopimelate epimerase family.</text>
</comment>
<reference evidence="11" key="2">
    <citation type="journal article" date="2021" name="PeerJ">
        <title>Extensive microbial diversity within the chicken gut microbiome revealed by metagenomics and culture.</title>
        <authorList>
            <person name="Gilroy R."/>
            <person name="Ravi A."/>
            <person name="Getino M."/>
            <person name="Pursley I."/>
            <person name="Horton D.L."/>
            <person name="Alikhan N.F."/>
            <person name="Baker D."/>
            <person name="Gharbi K."/>
            <person name="Hall N."/>
            <person name="Watson M."/>
            <person name="Adriaenssens E.M."/>
            <person name="Foster-Nyarko E."/>
            <person name="Jarju S."/>
            <person name="Secka A."/>
            <person name="Antonio M."/>
            <person name="Oren A."/>
            <person name="Chaudhuri R.R."/>
            <person name="La Ragione R."/>
            <person name="Hildebrand F."/>
            <person name="Pallen M.J."/>
        </authorList>
    </citation>
    <scope>NUCLEOTIDE SEQUENCE</scope>
    <source>
        <strain evidence="11">CHK181-108</strain>
    </source>
</reference>
<gene>
    <name evidence="9" type="primary">dapF</name>
    <name evidence="11" type="ORF">IAA60_02785</name>
</gene>
<comment type="subcellular location">
    <subcellularLocation>
        <location evidence="9">Cytoplasm</location>
    </subcellularLocation>
</comment>
<evidence type="ECO:0000256" key="3">
    <source>
        <dbReference type="ARBA" id="ARBA00013080"/>
    </source>
</evidence>
<name>A0A9D1H3G9_9FIRM</name>
<dbReference type="PROSITE" id="PS01326">
    <property type="entry name" value="DAP_EPIMERASE"/>
    <property type="match status" value="1"/>
</dbReference>
<dbReference type="PANTHER" id="PTHR31689:SF0">
    <property type="entry name" value="DIAMINOPIMELATE EPIMERASE"/>
    <property type="match status" value="1"/>
</dbReference>
<dbReference type="SUPFAM" id="SSF54506">
    <property type="entry name" value="Diaminopimelate epimerase-like"/>
    <property type="match status" value="2"/>
</dbReference>
<feature type="site" description="Could be important to modulate the pK values of the two catalytic cysteine residues" evidence="9">
    <location>
        <position position="162"/>
    </location>
</feature>
<feature type="binding site" evidence="9">
    <location>
        <position position="198"/>
    </location>
    <ligand>
        <name>substrate</name>
    </ligand>
</feature>
<comment type="caution">
    <text evidence="9">Lacks conserved residue(s) required for the propagation of feature annotation.</text>
</comment>
<dbReference type="Pfam" id="PF01678">
    <property type="entry name" value="DAP_epimerase"/>
    <property type="match status" value="2"/>
</dbReference>
<comment type="caution">
    <text evidence="11">The sequence shown here is derived from an EMBL/GenBank/DDBJ whole genome shotgun (WGS) entry which is preliminary data.</text>
</comment>
<dbReference type="NCBIfam" id="TIGR00652">
    <property type="entry name" value="DapF"/>
    <property type="match status" value="1"/>
</dbReference>
<keyword evidence="6 9" id="KW-0457">Lysine biosynthesis</keyword>
<evidence type="ECO:0000256" key="1">
    <source>
        <dbReference type="ARBA" id="ARBA00005196"/>
    </source>
</evidence>
<accession>A0A9D1H3G9</accession>
<evidence type="ECO:0000256" key="4">
    <source>
        <dbReference type="ARBA" id="ARBA00022490"/>
    </source>
</evidence>